<dbReference type="GO" id="GO:0003677">
    <property type="term" value="F:DNA binding"/>
    <property type="evidence" value="ECO:0007669"/>
    <property type="project" value="UniProtKB-UniRule"/>
</dbReference>
<dbReference type="PROSITE" id="PS50884">
    <property type="entry name" value="ZF_DOF_2"/>
    <property type="match status" value="1"/>
</dbReference>
<organism evidence="10 11">
    <name type="scientific">Phaseolus coccineus</name>
    <name type="common">Scarlet runner bean</name>
    <name type="synonym">Phaseolus multiflorus</name>
    <dbReference type="NCBI Taxonomy" id="3886"/>
    <lineage>
        <taxon>Eukaryota</taxon>
        <taxon>Viridiplantae</taxon>
        <taxon>Streptophyta</taxon>
        <taxon>Embryophyta</taxon>
        <taxon>Tracheophyta</taxon>
        <taxon>Spermatophyta</taxon>
        <taxon>Magnoliopsida</taxon>
        <taxon>eudicotyledons</taxon>
        <taxon>Gunneridae</taxon>
        <taxon>Pentapetalae</taxon>
        <taxon>rosids</taxon>
        <taxon>fabids</taxon>
        <taxon>Fabales</taxon>
        <taxon>Fabaceae</taxon>
        <taxon>Papilionoideae</taxon>
        <taxon>50 kb inversion clade</taxon>
        <taxon>NPAAA clade</taxon>
        <taxon>indigoferoid/millettioid clade</taxon>
        <taxon>Phaseoleae</taxon>
        <taxon>Phaseolus</taxon>
    </lineage>
</organism>
<dbReference type="GO" id="GO:0005634">
    <property type="term" value="C:nucleus"/>
    <property type="evidence" value="ECO:0007669"/>
    <property type="project" value="UniProtKB-SubCell"/>
</dbReference>
<dbReference type="PANTHER" id="PTHR31089">
    <property type="entry name" value="CYCLIC DOF FACTOR 2"/>
    <property type="match status" value="1"/>
</dbReference>
<evidence type="ECO:0000256" key="6">
    <source>
        <dbReference type="ARBA" id="ARBA00023163"/>
    </source>
</evidence>
<keyword evidence="2 8" id="KW-0863">Zinc-finger</keyword>
<dbReference type="InterPro" id="IPR003851">
    <property type="entry name" value="Znf_Dof"/>
</dbReference>
<evidence type="ECO:0000256" key="3">
    <source>
        <dbReference type="ARBA" id="ARBA00022833"/>
    </source>
</evidence>
<dbReference type="GO" id="GO:0003700">
    <property type="term" value="F:DNA-binding transcription factor activity"/>
    <property type="evidence" value="ECO:0007669"/>
    <property type="project" value="InterPro"/>
</dbReference>
<feature type="domain" description="Dof-type" evidence="9">
    <location>
        <begin position="42"/>
        <end position="96"/>
    </location>
</feature>
<dbReference type="PROSITE" id="PS01361">
    <property type="entry name" value="ZF_DOF_1"/>
    <property type="match status" value="1"/>
</dbReference>
<keyword evidence="11" id="KW-1185">Reference proteome</keyword>
<dbReference type="PANTHER" id="PTHR31089:SF22">
    <property type="entry name" value="CYCLIC DOF FACTOR 4"/>
    <property type="match status" value="1"/>
</dbReference>
<keyword evidence="4" id="KW-0805">Transcription regulation</keyword>
<reference evidence="10 11" key="1">
    <citation type="submission" date="2024-01" db="EMBL/GenBank/DDBJ databases">
        <title>The genomes of 5 underutilized Papilionoideae crops provide insights into root nodulation and disease resistanc.</title>
        <authorList>
            <person name="Jiang F."/>
        </authorList>
    </citation>
    <scope>NUCLEOTIDE SEQUENCE [LARGE SCALE GENOMIC DNA]</scope>
    <source>
        <strain evidence="10">JINMINGXINNONG_FW02</strain>
        <tissue evidence="10">Leaves</tissue>
    </source>
</reference>
<accession>A0AAN9LD70</accession>
<dbReference type="Pfam" id="PF02701">
    <property type="entry name" value="Zn_ribbon_Dof"/>
    <property type="match status" value="1"/>
</dbReference>
<sequence>MAEESQGIKLFGAMIKLNSEEVKKGEKGREYKMEEKRTEKIIPCPRCKSMETKFCYFNNYNVNQPRHFCKSCQRYWTAGGALRNVAVGAGRRKGKPSCHGGGEFPDGSVYESSEDENKFEMEHRLVSEEGHSNFRQIFPAAKRRRAPSGGCLSVSCSSYLILFIKFGGVTIFRHPIAQHEGQ</sequence>
<dbReference type="EMBL" id="JAYMYR010000011">
    <property type="protein sequence ID" value="KAK7332038.1"/>
    <property type="molecule type" value="Genomic_DNA"/>
</dbReference>
<evidence type="ECO:0000256" key="2">
    <source>
        <dbReference type="ARBA" id="ARBA00022771"/>
    </source>
</evidence>
<keyword evidence="5 8" id="KW-0238">DNA-binding</keyword>
<dbReference type="Proteomes" id="UP001374584">
    <property type="component" value="Unassembled WGS sequence"/>
</dbReference>
<gene>
    <name evidence="10" type="ORF">VNO80_28784</name>
</gene>
<evidence type="ECO:0000256" key="1">
    <source>
        <dbReference type="ARBA" id="ARBA00022723"/>
    </source>
</evidence>
<evidence type="ECO:0000256" key="4">
    <source>
        <dbReference type="ARBA" id="ARBA00023015"/>
    </source>
</evidence>
<evidence type="ECO:0000256" key="5">
    <source>
        <dbReference type="ARBA" id="ARBA00023125"/>
    </source>
</evidence>
<dbReference type="AlphaFoldDB" id="A0AAN9LD70"/>
<comment type="caution">
    <text evidence="10">The sequence shown here is derived from an EMBL/GenBank/DDBJ whole genome shotgun (WGS) entry which is preliminary data.</text>
</comment>
<proteinExistence type="predicted"/>
<dbReference type="GO" id="GO:0008270">
    <property type="term" value="F:zinc ion binding"/>
    <property type="evidence" value="ECO:0007669"/>
    <property type="project" value="UniProtKB-KW"/>
</dbReference>
<comment type="subcellular location">
    <subcellularLocation>
        <location evidence="8">Nucleus</location>
    </subcellularLocation>
</comment>
<evidence type="ECO:0000313" key="10">
    <source>
        <dbReference type="EMBL" id="KAK7332038.1"/>
    </source>
</evidence>
<evidence type="ECO:0000313" key="11">
    <source>
        <dbReference type="Proteomes" id="UP001374584"/>
    </source>
</evidence>
<evidence type="ECO:0000259" key="9">
    <source>
        <dbReference type="PROSITE" id="PS50884"/>
    </source>
</evidence>
<evidence type="ECO:0000256" key="7">
    <source>
        <dbReference type="ARBA" id="ARBA00023242"/>
    </source>
</evidence>
<keyword evidence="1" id="KW-0479">Metal-binding</keyword>
<dbReference type="InterPro" id="IPR045174">
    <property type="entry name" value="Dof"/>
</dbReference>
<keyword evidence="6" id="KW-0804">Transcription</keyword>
<keyword evidence="3" id="KW-0862">Zinc</keyword>
<evidence type="ECO:0000256" key="8">
    <source>
        <dbReference type="PROSITE-ProRule" id="PRU00071"/>
    </source>
</evidence>
<protein>
    <recommendedName>
        <fullName evidence="9">Dof-type domain-containing protein</fullName>
    </recommendedName>
</protein>
<keyword evidence="7 8" id="KW-0539">Nucleus</keyword>
<name>A0AAN9LD70_PHACN</name>